<dbReference type="Proteomes" id="UP000886111">
    <property type="component" value="Unassembled WGS sequence"/>
</dbReference>
<dbReference type="EMBL" id="DRTD01000423">
    <property type="protein sequence ID" value="HHE55265.1"/>
    <property type="molecule type" value="Genomic_DNA"/>
</dbReference>
<gene>
    <name evidence="2" type="ORF">ENL21_05740</name>
</gene>
<feature type="domain" description="Glycosyl hydrolase 94 supersandwich" evidence="1">
    <location>
        <begin position="12"/>
        <end position="86"/>
    </location>
</feature>
<dbReference type="SUPFAM" id="SSF74650">
    <property type="entry name" value="Galactose mutarotase-like"/>
    <property type="match status" value="1"/>
</dbReference>
<evidence type="ECO:0000313" key="2">
    <source>
        <dbReference type="EMBL" id="HHE55265.1"/>
    </source>
</evidence>
<dbReference type="InterPro" id="IPR011013">
    <property type="entry name" value="Gal_mutarotase_sf_dom"/>
</dbReference>
<name>A0A7V5H4C4_CALAY</name>
<evidence type="ECO:0000259" key="1">
    <source>
        <dbReference type="Pfam" id="PF06165"/>
    </source>
</evidence>
<dbReference type="PANTHER" id="PTHR37469:SF2">
    <property type="entry name" value="CELLOBIONIC ACID PHOSPHORYLASE"/>
    <property type="match status" value="1"/>
</dbReference>
<dbReference type="InterPro" id="IPR037018">
    <property type="entry name" value="GH65_N"/>
</dbReference>
<protein>
    <recommendedName>
        <fullName evidence="1">Glycosyl hydrolase 94 supersandwich domain-containing protein</fullName>
    </recommendedName>
</protein>
<dbReference type="Pfam" id="PF06165">
    <property type="entry name" value="GH94_b-supersand"/>
    <property type="match status" value="1"/>
</dbReference>
<organism evidence="2">
    <name type="scientific">Caldithrix abyssi</name>
    <dbReference type="NCBI Taxonomy" id="187145"/>
    <lineage>
        <taxon>Bacteria</taxon>
        <taxon>Pseudomonadati</taxon>
        <taxon>Calditrichota</taxon>
        <taxon>Calditrichia</taxon>
        <taxon>Calditrichales</taxon>
        <taxon>Calditrichaceae</taxon>
        <taxon>Caldithrix</taxon>
    </lineage>
</organism>
<sequence length="86" mass="9991">MDFGHFSEDGKEFIIENVETPSPWINYLQNGKYFALISNNGGGFSYLKSPLYGRITRYRINDVPPDRPGKYIYIKDLDTGEYWSLT</sequence>
<dbReference type="InterPro" id="IPR010383">
    <property type="entry name" value="Glyco_hydrolase_94_b-supersand"/>
</dbReference>
<dbReference type="InterPro" id="IPR052047">
    <property type="entry name" value="GH94_Enzymes"/>
</dbReference>
<comment type="caution">
    <text evidence="2">The sequence shown here is derived from an EMBL/GenBank/DDBJ whole genome shotgun (WGS) entry which is preliminary data.</text>
</comment>
<reference evidence="2" key="1">
    <citation type="journal article" date="2020" name="mSystems">
        <title>Genome- and Community-Level Interaction Insights into Carbon Utilization and Element Cycling Functions of Hydrothermarchaeota in Hydrothermal Sediment.</title>
        <authorList>
            <person name="Zhou Z."/>
            <person name="Liu Y."/>
            <person name="Xu W."/>
            <person name="Pan J."/>
            <person name="Luo Z.H."/>
            <person name="Li M."/>
        </authorList>
    </citation>
    <scope>NUCLEOTIDE SEQUENCE [LARGE SCALE GENOMIC DNA]</scope>
    <source>
        <strain evidence="2">HyVt-76</strain>
    </source>
</reference>
<proteinExistence type="predicted"/>
<dbReference type="GO" id="GO:0030246">
    <property type="term" value="F:carbohydrate binding"/>
    <property type="evidence" value="ECO:0007669"/>
    <property type="project" value="InterPro"/>
</dbReference>
<dbReference type="GO" id="GO:0005975">
    <property type="term" value="P:carbohydrate metabolic process"/>
    <property type="evidence" value="ECO:0007669"/>
    <property type="project" value="InterPro"/>
</dbReference>
<dbReference type="Gene3D" id="2.70.98.40">
    <property type="entry name" value="Glycoside hydrolase, family 65, N-terminal domain"/>
    <property type="match status" value="1"/>
</dbReference>
<dbReference type="AlphaFoldDB" id="A0A7V5H4C4"/>
<dbReference type="SMART" id="SM01068">
    <property type="entry name" value="CBM_X"/>
    <property type="match status" value="1"/>
</dbReference>
<dbReference type="GO" id="GO:0003824">
    <property type="term" value="F:catalytic activity"/>
    <property type="evidence" value="ECO:0007669"/>
    <property type="project" value="InterPro"/>
</dbReference>
<accession>A0A7V5H4C4</accession>
<dbReference type="PANTHER" id="PTHR37469">
    <property type="entry name" value="CELLOBIONIC ACID PHOSPHORYLASE-RELATED"/>
    <property type="match status" value="1"/>
</dbReference>